<feature type="transmembrane region" description="Helical" evidence="1">
    <location>
        <begin position="259"/>
        <end position="278"/>
    </location>
</feature>
<evidence type="ECO:0000313" key="3">
    <source>
        <dbReference type="Proteomes" id="UP001596455"/>
    </source>
</evidence>
<evidence type="ECO:0000256" key="1">
    <source>
        <dbReference type="SAM" id="Phobius"/>
    </source>
</evidence>
<sequence>MTAATTERRARRESASRRTAARLRFSGVMRGEWIKLFSLRSTWWTLGITVLVMVLFALVQASSLDFMMDNPQMSAVAENLHGAEIVTAGYAFGAVAIGVLGSLLVTGEYSTGMIRSTLAAVPTRLPVLVAKAIALVVVSAVTAALSIAGTQLATTSMLAEYDLVPPLDQETTWQIYGGMAFFFVAVALLGLGAGAILRHSAGTITAVLSALLLLPIVLTFINAEWVQDVSDYVPLNAAGAFLSVSGAIDGEAALTPWEGVAVVGAYPLVALVAGAVLLRRRDA</sequence>
<keyword evidence="1" id="KW-0812">Transmembrane</keyword>
<feature type="transmembrane region" description="Helical" evidence="1">
    <location>
        <begin position="85"/>
        <end position="107"/>
    </location>
</feature>
<dbReference type="EMBL" id="JBHTCQ010000001">
    <property type="protein sequence ID" value="MFC7404914.1"/>
    <property type="molecule type" value="Genomic_DNA"/>
</dbReference>
<keyword evidence="3" id="KW-1185">Reference proteome</keyword>
<name>A0ABW2Q614_9MICO</name>
<organism evidence="2 3">
    <name type="scientific">Georgenia alba</name>
    <dbReference type="NCBI Taxonomy" id="2233858"/>
    <lineage>
        <taxon>Bacteria</taxon>
        <taxon>Bacillati</taxon>
        <taxon>Actinomycetota</taxon>
        <taxon>Actinomycetes</taxon>
        <taxon>Micrococcales</taxon>
        <taxon>Bogoriellaceae</taxon>
        <taxon>Georgenia</taxon>
    </lineage>
</organism>
<keyword evidence="1" id="KW-0472">Membrane</keyword>
<dbReference type="PANTHER" id="PTHR37305">
    <property type="entry name" value="INTEGRAL MEMBRANE PROTEIN-RELATED"/>
    <property type="match status" value="1"/>
</dbReference>
<protein>
    <submittedName>
        <fullName evidence="2">ABC transporter permease subunit</fullName>
    </submittedName>
</protein>
<dbReference type="PANTHER" id="PTHR37305:SF2">
    <property type="entry name" value="BACITRACIN TRANSPORT PERMEASE PROTEIN BCRB"/>
    <property type="match status" value="1"/>
</dbReference>
<feature type="transmembrane region" description="Helical" evidence="1">
    <location>
        <begin position="173"/>
        <end position="197"/>
    </location>
</feature>
<comment type="caution">
    <text evidence="2">The sequence shown here is derived from an EMBL/GenBank/DDBJ whole genome shotgun (WGS) entry which is preliminary data.</text>
</comment>
<reference evidence="3" key="1">
    <citation type="journal article" date="2019" name="Int. J. Syst. Evol. Microbiol.">
        <title>The Global Catalogue of Microorganisms (GCM) 10K type strain sequencing project: providing services to taxonomists for standard genome sequencing and annotation.</title>
        <authorList>
            <consortium name="The Broad Institute Genomics Platform"/>
            <consortium name="The Broad Institute Genome Sequencing Center for Infectious Disease"/>
            <person name="Wu L."/>
            <person name="Ma J."/>
        </authorList>
    </citation>
    <scope>NUCLEOTIDE SEQUENCE [LARGE SCALE GENOMIC DNA]</scope>
    <source>
        <strain evidence="3">JCM 1490</strain>
    </source>
</reference>
<dbReference type="Pfam" id="PF12679">
    <property type="entry name" value="ABC2_membrane_2"/>
    <property type="match status" value="1"/>
</dbReference>
<dbReference type="RefSeq" id="WP_382392760.1">
    <property type="nucleotide sequence ID" value="NZ_JBHTCQ010000001.1"/>
</dbReference>
<feature type="transmembrane region" description="Helical" evidence="1">
    <location>
        <begin position="204"/>
        <end position="223"/>
    </location>
</feature>
<evidence type="ECO:0000313" key="2">
    <source>
        <dbReference type="EMBL" id="MFC7404914.1"/>
    </source>
</evidence>
<gene>
    <name evidence="2" type="ORF">ACFQQL_07320</name>
</gene>
<feature type="transmembrane region" description="Helical" evidence="1">
    <location>
        <begin position="128"/>
        <end position="153"/>
    </location>
</feature>
<dbReference type="Proteomes" id="UP001596455">
    <property type="component" value="Unassembled WGS sequence"/>
</dbReference>
<keyword evidence="1" id="KW-1133">Transmembrane helix</keyword>
<proteinExistence type="predicted"/>
<accession>A0ABW2Q614</accession>